<dbReference type="EMBL" id="QGKS01000272">
    <property type="protein sequence ID" value="PWR13109.1"/>
    <property type="molecule type" value="Genomic_DNA"/>
</dbReference>
<protein>
    <submittedName>
        <fullName evidence="1">Uncharacterized protein</fullName>
    </submittedName>
</protein>
<comment type="caution">
    <text evidence="1">The sequence shown here is derived from an EMBL/GenBank/DDBJ whole genome shotgun (WGS) entry which is preliminary data.</text>
</comment>
<proteinExistence type="predicted"/>
<evidence type="ECO:0000313" key="1">
    <source>
        <dbReference type="EMBL" id="PWR13109.1"/>
    </source>
</evidence>
<gene>
    <name evidence="1" type="ORF">DKT69_21875</name>
</gene>
<name>A0A317DE69_9ACTN</name>
<evidence type="ECO:0000313" key="2">
    <source>
        <dbReference type="Proteomes" id="UP000246050"/>
    </source>
</evidence>
<organism evidence="1 2">
    <name type="scientific">Micromonospora sicca</name>
    <dbReference type="NCBI Taxonomy" id="2202420"/>
    <lineage>
        <taxon>Bacteria</taxon>
        <taxon>Bacillati</taxon>
        <taxon>Actinomycetota</taxon>
        <taxon>Actinomycetes</taxon>
        <taxon>Micromonosporales</taxon>
        <taxon>Micromonosporaceae</taxon>
        <taxon>Micromonospora</taxon>
    </lineage>
</organism>
<dbReference type="Proteomes" id="UP000246050">
    <property type="component" value="Unassembled WGS sequence"/>
</dbReference>
<accession>A0A317DE69</accession>
<dbReference type="AlphaFoldDB" id="A0A317DE69"/>
<sequence length="64" mass="7165">MKPTVVAAAYSVLKRVAQERRTMSYSALSDEVPGLSRRGPSMVATLIAVAERSWRSMCSCRYWP</sequence>
<reference evidence="1 2" key="1">
    <citation type="submission" date="2018-05" db="EMBL/GenBank/DDBJ databases">
        <title>Micromonosporas from Atacama Desert.</title>
        <authorList>
            <person name="Carro L."/>
            <person name="Golinska P."/>
            <person name="Klenk H.-P."/>
            <person name="Goodfellow M."/>
        </authorList>
    </citation>
    <scope>NUCLEOTIDE SEQUENCE [LARGE SCALE GENOMIC DNA]</scope>
    <source>
        <strain evidence="1 2">4G51</strain>
    </source>
</reference>